<evidence type="ECO:0000313" key="1">
    <source>
        <dbReference type="EMBL" id="PSR88553.1"/>
    </source>
</evidence>
<dbReference type="AlphaFoldDB" id="A0A2T3AA68"/>
<reference evidence="1 2" key="1">
    <citation type="journal article" date="2018" name="Mycol. Prog.">
        <title>Coniella lustricola, a new species from submerged detritus.</title>
        <authorList>
            <person name="Raudabaugh D.B."/>
            <person name="Iturriaga T."/>
            <person name="Carver A."/>
            <person name="Mondo S."/>
            <person name="Pangilinan J."/>
            <person name="Lipzen A."/>
            <person name="He G."/>
            <person name="Amirebrahimi M."/>
            <person name="Grigoriev I.V."/>
            <person name="Miller A.N."/>
        </authorList>
    </citation>
    <scope>NUCLEOTIDE SEQUENCE [LARGE SCALE GENOMIC DNA]</scope>
    <source>
        <strain evidence="1 2">B22-T-1</strain>
    </source>
</reference>
<gene>
    <name evidence="1" type="ORF">BD289DRAFT_231650</name>
</gene>
<sequence length="91" mass="10294">MAPINVKRRSLISVELLITASVYCALIRRSTRRAYTHYPGFLPFRPWATSRGPLLSSPRTQVVGQGTGFRYCSSSESPNLFTDSPSEERNW</sequence>
<protein>
    <submittedName>
        <fullName evidence="1">Uncharacterized protein</fullName>
    </submittedName>
</protein>
<dbReference type="InParanoid" id="A0A2T3AA68"/>
<dbReference type="Proteomes" id="UP000241462">
    <property type="component" value="Unassembled WGS sequence"/>
</dbReference>
<keyword evidence="2" id="KW-1185">Reference proteome</keyword>
<evidence type="ECO:0000313" key="2">
    <source>
        <dbReference type="Proteomes" id="UP000241462"/>
    </source>
</evidence>
<organism evidence="1 2">
    <name type="scientific">Coniella lustricola</name>
    <dbReference type="NCBI Taxonomy" id="2025994"/>
    <lineage>
        <taxon>Eukaryota</taxon>
        <taxon>Fungi</taxon>
        <taxon>Dikarya</taxon>
        <taxon>Ascomycota</taxon>
        <taxon>Pezizomycotina</taxon>
        <taxon>Sordariomycetes</taxon>
        <taxon>Sordariomycetidae</taxon>
        <taxon>Diaporthales</taxon>
        <taxon>Schizoparmaceae</taxon>
        <taxon>Coniella</taxon>
    </lineage>
</organism>
<name>A0A2T3AA68_9PEZI</name>
<proteinExistence type="predicted"/>
<dbReference type="EMBL" id="KZ678427">
    <property type="protein sequence ID" value="PSR88553.1"/>
    <property type="molecule type" value="Genomic_DNA"/>
</dbReference>
<accession>A0A2T3AA68</accession>